<feature type="compositionally biased region" description="Acidic residues" evidence="1">
    <location>
        <begin position="397"/>
        <end position="406"/>
    </location>
</feature>
<proteinExistence type="predicted"/>
<gene>
    <name evidence="3" type="ORF">PSNMU_V1.4_AUG-EV-PASAV3_0113630</name>
</gene>
<feature type="compositionally biased region" description="Polar residues" evidence="1">
    <location>
        <begin position="57"/>
        <end position="66"/>
    </location>
</feature>
<evidence type="ECO:0000313" key="3">
    <source>
        <dbReference type="EMBL" id="VEU44275.1"/>
    </source>
</evidence>
<dbReference type="Proteomes" id="UP000291116">
    <property type="component" value="Unassembled WGS sequence"/>
</dbReference>
<feature type="region of interest" description="Disordered" evidence="1">
    <location>
        <begin position="306"/>
        <end position="328"/>
    </location>
</feature>
<dbReference type="PROSITE" id="PS51788">
    <property type="entry name" value="CULT"/>
    <property type="match status" value="1"/>
</dbReference>
<dbReference type="Gene3D" id="2.170.150.20">
    <property type="entry name" value="Peptide methionine sulfoxide reductase"/>
    <property type="match status" value="1"/>
</dbReference>
<organism evidence="3 4">
    <name type="scientific">Pseudo-nitzschia multistriata</name>
    <dbReference type="NCBI Taxonomy" id="183589"/>
    <lineage>
        <taxon>Eukaryota</taxon>
        <taxon>Sar</taxon>
        <taxon>Stramenopiles</taxon>
        <taxon>Ochrophyta</taxon>
        <taxon>Bacillariophyta</taxon>
        <taxon>Bacillariophyceae</taxon>
        <taxon>Bacillariophycidae</taxon>
        <taxon>Bacillariales</taxon>
        <taxon>Bacillariaceae</taxon>
        <taxon>Pseudo-nitzschia</taxon>
    </lineage>
</organism>
<feature type="region of interest" description="Disordered" evidence="1">
    <location>
        <begin position="1"/>
        <end position="67"/>
    </location>
</feature>
<accession>A0A448ZQF3</accession>
<dbReference type="InterPro" id="IPR034750">
    <property type="entry name" value="CULT"/>
</dbReference>
<dbReference type="EMBL" id="CAACVS010000636">
    <property type="protein sequence ID" value="VEU44275.1"/>
    <property type="molecule type" value="Genomic_DNA"/>
</dbReference>
<evidence type="ECO:0000313" key="4">
    <source>
        <dbReference type="Proteomes" id="UP000291116"/>
    </source>
</evidence>
<feature type="region of interest" description="Disordered" evidence="1">
    <location>
        <begin position="395"/>
        <end position="417"/>
    </location>
</feature>
<name>A0A448ZQF3_9STRA</name>
<feature type="compositionally biased region" description="Acidic residues" evidence="1">
    <location>
        <begin position="244"/>
        <end position="254"/>
    </location>
</feature>
<dbReference type="CDD" id="cd15777">
    <property type="entry name" value="CRBN_C_like"/>
    <property type="match status" value="1"/>
</dbReference>
<dbReference type="AlphaFoldDB" id="A0A448ZQF3"/>
<feature type="compositionally biased region" description="Acidic residues" evidence="1">
    <location>
        <begin position="261"/>
        <end position="273"/>
    </location>
</feature>
<reference evidence="3 4" key="1">
    <citation type="submission" date="2019-01" db="EMBL/GenBank/DDBJ databases">
        <authorList>
            <person name="Ferrante I. M."/>
        </authorList>
    </citation>
    <scope>NUCLEOTIDE SEQUENCE [LARGE SCALE GENOMIC DNA]</scope>
    <source>
        <strain evidence="3 4">B856</strain>
    </source>
</reference>
<sequence length="681" mass="76601">MSDHSEVEETHRRPSVIEVEGARDDVIDDVIDDGTESRASITSVPSPSSQDEHGDSRTTASSQTRLANDAADCSIAPPRDHSYLEESHPLLPDEDRYLRMASGRALHRDSTGLKPTAKRTLEVAVLELHGVVLFPGCTIPVKLQNRSMIRYLGRQIRLCRNDPVAQPVVQLGILPYEYQSPEQTLPQQHRRRRRTNEPQEEPQRASQRRGSWMRRGFSFGNREIRATESSHALRRSLTRLQDEFQFDENMDLEDSERSSGDDSDGDVGFDENNDEHSLPRPPLSPEQSHPLVGRIGTIATVRHTHERASSVGGHGGSDPSYGHSQSSSTLWGRYEEAPELVFTAVGTSRFRILSCLNDDENLFEVEDMRDEPLLLPPVPFRLLPFRGQCVHFGKVDDNDESDDGNNDDEHLGKGSIKTGRIRTSESDVVETRSTRMQAPIERMAWNLSRLTPVPYFVYLQLMPWSLVWKIAEALQTNNGRGNLPSLGDDSVVTNRENLEPTKFSYWMANNAPFSEAERKKLLKTSSVLERLLFIWKKVCRWTAENAETRICCELCETNLTGVSNIFTVGGAEGTTSTYVNGHGFIHQITTLRNVDESKLSFQGLPSTENSYFPGYSWLITSCYRCGSILGWKFQKVGNSGIDANGGYENGNGNIVDRDTPQRPPHFYGFMSSNVKIKSRSR</sequence>
<dbReference type="InterPro" id="IPR003111">
    <property type="entry name" value="Lon_prtase_N"/>
</dbReference>
<dbReference type="Pfam" id="PF02190">
    <property type="entry name" value="LON_substr_bdg"/>
    <property type="match status" value="1"/>
</dbReference>
<dbReference type="FunFam" id="2.170.150.20:FF:000007">
    <property type="entry name" value="Protein cereblon"/>
    <property type="match status" value="1"/>
</dbReference>
<evidence type="ECO:0000259" key="2">
    <source>
        <dbReference type="PROSITE" id="PS51788"/>
    </source>
</evidence>
<dbReference type="OrthoDB" id="267517at2759"/>
<feature type="compositionally biased region" description="Polar residues" evidence="1">
    <location>
        <begin position="37"/>
        <end position="49"/>
    </location>
</feature>
<dbReference type="Gene3D" id="1.20.58.1480">
    <property type="match status" value="1"/>
</dbReference>
<evidence type="ECO:0000256" key="1">
    <source>
        <dbReference type="SAM" id="MobiDB-lite"/>
    </source>
</evidence>
<keyword evidence="4" id="KW-1185">Reference proteome</keyword>
<protein>
    <recommendedName>
        <fullName evidence="2">CULT domain-containing protein</fullName>
    </recommendedName>
</protein>
<feature type="region of interest" description="Disordered" evidence="1">
    <location>
        <begin position="244"/>
        <end position="291"/>
    </location>
</feature>
<feature type="compositionally biased region" description="Basic and acidic residues" evidence="1">
    <location>
        <begin position="1"/>
        <end position="12"/>
    </location>
</feature>
<feature type="domain" description="CULT" evidence="2">
    <location>
        <begin position="547"/>
        <end position="678"/>
    </location>
</feature>
<feature type="region of interest" description="Disordered" evidence="1">
    <location>
        <begin position="180"/>
        <end position="213"/>
    </location>
</feature>